<feature type="domain" description="DUF7734" evidence="1">
    <location>
        <begin position="85"/>
        <end position="172"/>
    </location>
</feature>
<dbReference type="AlphaFoldDB" id="A0AAD3T0E2"/>
<gene>
    <name evidence="2" type="ORF">Nepgr_022185</name>
</gene>
<dbReference type="GO" id="GO:0009507">
    <property type="term" value="C:chloroplast"/>
    <property type="evidence" value="ECO:0007669"/>
    <property type="project" value="TreeGrafter"/>
</dbReference>
<evidence type="ECO:0000313" key="3">
    <source>
        <dbReference type="Proteomes" id="UP001279734"/>
    </source>
</evidence>
<protein>
    <recommendedName>
        <fullName evidence="1">DUF7734 domain-containing protein</fullName>
    </recommendedName>
</protein>
<dbReference type="Proteomes" id="UP001279734">
    <property type="component" value="Unassembled WGS sequence"/>
</dbReference>
<proteinExistence type="predicted"/>
<dbReference type="PANTHER" id="PTHR36729">
    <property type="entry name" value="EXPRESSED PROTEIN"/>
    <property type="match status" value="1"/>
</dbReference>
<keyword evidence="3" id="KW-1185">Reference proteome</keyword>
<comment type="caution">
    <text evidence="2">The sequence shown here is derived from an EMBL/GenBank/DDBJ whole genome shotgun (WGS) entry which is preliminary data.</text>
</comment>
<dbReference type="Pfam" id="PF24869">
    <property type="entry name" value="DUF7734"/>
    <property type="match status" value="1"/>
</dbReference>
<name>A0AAD3T0E2_NEPGR</name>
<dbReference type="InterPro" id="IPR056636">
    <property type="entry name" value="DUF7734"/>
</dbReference>
<organism evidence="2 3">
    <name type="scientific">Nepenthes gracilis</name>
    <name type="common">Slender pitcher plant</name>
    <dbReference type="NCBI Taxonomy" id="150966"/>
    <lineage>
        <taxon>Eukaryota</taxon>
        <taxon>Viridiplantae</taxon>
        <taxon>Streptophyta</taxon>
        <taxon>Embryophyta</taxon>
        <taxon>Tracheophyta</taxon>
        <taxon>Spermatophyta</taxon>
        <taxon>Magnoliopsida</taxon>
        <taxon>eudicotyledons</taxon>
        <taxon>Gunneridae</taxon>
        <taxon>Pentapetalae</taxon>
        <taxon>Caryophyllales</taxon>
        <taxon>Nepenthaceae</taxon>
        <taxon>Nepenthes</taxon>
    </lineage>
</organism>
<dbReference type="EMBL" id="BSYO01000021">
    <property type="protein sequence ID" value="GMH20344.1"/>
    <property type="molecule type" value="Genomic_DNA"/>
</dbReference>
<dbReference type="PANTHER" id="PTHR36729:SF2">
    <property type="entry name" value="EXPRESSED PROTEIN"/>
    <property type="match status" value="1"/>
</dbReference>
<accession>A0AAD3T0E2</accession>
<evidence type="ECO:0000313" key="2">
    <source>
        <dbReference type="EMBL" id="GMH20344.1"/>
    </source>
</evidence>
<reference evidence="2" key="1">
    <citation type="submission" date="2023-05" db="EMBL/GenBank/DDBJ databases">
        <title>Nepenthes gracilis genome sequencing.</title>
        <authorList>
            <person name="Fukushima K."/>
        </authorList>
    </citation>
    <scope>NUCLEOTIDE SEQUENCE</scope>
    <source>
        <strain evidence="2">SING2019-196</strain>
    </source>
</reference>
<sequence>MLLTYHGSSKWAALHPSPPAAFVASACVTHSCCVSIDIAARRLIILDNRNTPCVRQAARRRGRYVEEEGKEEDEDGEYGYNAEIAMLEAYSRSAREEALLVNAVLDDREEQVLIFKGFSSSLSYRTVADPSKSVVPSRAVIKSIDRVKGPFNPSNIQYIEEGLTMEAFRARLQPN</sequence>
<evidence type="ECO:0000259" key="1">
    <source>
        <dbReference type="Pfam" id="PF24869"/>
    </source>
</evidence>